<gene>
    <name evidence="8" type="ORF">SAMN06296378_2767</name>
</gene>
<keyword evidence="9" id="KW-1185">Reference proteome</keyword>
<feature type="transmembrane region" description="Helical" evidence="6">
    <location>
        <begin position="416"/>
        <end position="435"/>
    </location>
</feature>
<evidence type="ECO:0000256" key="1">
    <source>
        <dbReference type="ARBA" id="ARBA00004141"/>
    </source>
</evidence>
<feature type="transmembrane region" description="Helical" evidence="6">
    <location>
        <begin position="384"/>
        <end position="409"/>
    </location>
</feature>
<comment type="subcellular location">
    <subcellularLocation>
        <location evidence="1">Membrane</location>
        <topology evidence="1">Multi-pass membrane protein</topology>
    </subcellularLocation>
</comment>
<feature type="region of interest" description="Disordered" evidence="5">
    <location>
        <begin position="1"/>
        <end position="21"/>
    </location>
</feature>
<feature type="transmembrane region" description="Helical" evidence="6">
    <location>
        <begin position="220"/>
        <end position="239"/>
    </location>
</feature>
<feature type="transmembrane region" description="Helical" evidence="6">
    <location>
        <begin position="260"/>
        <end position="282"/>
    </location>
</feature>
<feature type="transmembrane region" description="Helical" evidence="6">
    <location>
        <begin position="441"/>
        <end position="459"/>
    </location>
</feature>
<evidence type="ECO:0000256" key="3">
    <source>
        <dbReference type="ARBA" id="ARBA00022989"/>
    </source>
</evidence>
<feature type="transmembrane region" description="Helical" evidence="6">
    <location>
        <begin position="71"/>
        <end position="90"/>
    </location>
</feature>
<dbReference type="InterPro" id="IPR004841">
    <property type="entry name" value="AA-permease/SLC12A_dom"/>
</dbReference>
<feature type="compositionally biased region" description="Basic and acidic residues" evidence="5">
    <location>
        <begin position="469"/>
        <end position="482"/>
    </location>
</feature>
<organism evidence="8 9">
    <name type="scientific">Salinibacterium xinjiangense</name>
    <dbReference type="NCBI Taxonomy" id="386302"/>
    <lineage>
        <taxon>Bacteria</taxon>
        <taxon>Bacillati</taxon>
        <taxon>Actinomycetota</taxon>
        <taxon>Actinomycetes</taxon>
        <taxon>Micrococcales</taxon>
        <taxon>Microbacteriaceae</taxon>
        <taxon>Salinibacterium</taxon>
    </lineage>
</organism>
<feature type="transmembrane region" description="Helical" evidence="6">
    <location>
        <begin position="152"/>
        <end position="170"/>
    </location>
</feature>
<reference evidence="8 9" key="1">
    <citation type="submission" date="2017-09" db="EMBL/GenBank/DDBJ databases">
        <authorList>
            <person name="Ehlers B."/>
            <person name="Leendertz F.H."/>
        </authorList>
    </citation>
    <scope>NUCLEOTIDE SEQUENCE [LARGE SCALE GENOMIC DNA]</scope>
    <source>
        <strain evidence="8 9">CGMCC 1.05381</strain>
    </source>
</reference>
<dbReference type="PANTHER" id="PTHR42770">
    <property type="entry name" value="AMINO ACID TRANSPORTER-RELATED"/>
    <property type="match status" value="1"/>
</dbReference>
<keyword evidence="2 6" id="KW-0812">Transmembrane</keyword>
<accession>A0A2C9A2Q2</accession>
<feature type="transmembrane region" description="Helical" evidence="6">
    <location>
        <begin position="179"/>
        <end position="200"/>
    </location>
</feature>
<proteinExistence type="predicted"/>
<feature type="transmembrane region" description="Helical" evidence="6">
    <location>
        <begin position="312"/>
        <end position="338"/>
    </location>
</feature>
<evidence type="ECO:0000256" key="5">
    <source>
        <dbReference type="SAM" id="MobiDB-lite"/>
    </source>
</evidence>
<dbReference type="InterPro" id="IPR050367">
    <property type="entry name" value="APC_superfamily"/>
</dbReference>
<dbReference type="GO" id="GO:0005886">
    <property type="term" value="C:plasma membrane"/>
    <property type="evidence" value="ECO:0007669"/>
    <property type="project" value="UniProtKB-SubCell"/>
</dbReference>
<keyword evidence="4 6" id="KW-0472">Membrane</keyword>
<dbReference type="PANTHER" id="PTHR42770:SF16">
    <property type="entry name" value="AMINO ACID PERMEASE"/>
    <property type="match status" value="1"/>
</dbReference>
<evidence type="ECO:0000256" key="6">
    <source>
        <dbReference type="SAM" id="Phobius"/>
    </source>
</evidence>
<sequence length="495" mass="53643">MQFPHFNRKTKMSRIDSPDLTPQQQLESYGYKQELKRSVSTLDLLIYGLVFMVPIAPWAIFGVVYNAAGGMVPLVYLIGLIAMIFTALAYQQMAKSIPLAGSVFSYVGRGIHPTAGFFAGWAILLDYLLVPTLLYVFAAESMVGIFPDSPRWMWAVIFVVINTVINLLGISSIKRINRIFLAIELAFVVIFVVIAVNALSGNTIPDAAFTIDPLWDASKVTGPLIASALSIAVLSFLGFDGISTMSEEATGGRNAAGRAMIMALFVVAFLFILQTWLASALAGGRESFGDDEVGNAFFILVQAASNSGWMTAFFVVNVMAVGIANAMAAQAATSRLLYSMSRDRQLPAFLSRIDRRQIPRNAVLVVSAISAVLVLFFVGQIDLIAALVNFGALFGFMMLHLAVIVYYVVRKKSHNYLLHLVVPILGFLIIGYVLLNAAPQAKIGGVIWLVLGAGVFFYYRISGRKTEFSGEDAEKGADDLDVTKVPAVGPGESLS</sequence>
<dbReference type="AlphaFoldDB" id="A0A2C9A2Q2"/>
<evidence type="ECO:0000259" key="7">
    <source>
        <dbReference type="Pfam" id="PF00324"/>
    </source>
</evidence>
<evidence type="ECO:0000313" key="8">
    <source>
        <dbReference type="EMBL" id="SOE73573.1"/>
    </source>
</evidence>
<evidence type="ECO:0000256" key="4">
    <source>
        <dbReference type="ARBA" id="ARBA00023136"/>
    </source>
</evidence>
<evidence type="ECO:0000313" key="9">
    <source>
        <dbReference type="Proteomes" id="UP000219440"/>
    </source>
</evidence>
<name>A0A2C9A2Q2_9MICO</name>
<dbReference type="PIRSF" id="PIRSF006060">
    <property type="entry name" value="AA_transporter"/>
    <property type="match status" value="1"/>
</dbReference>
<feature type="transmembrane region" description="Helical" evidence="6">
    <location>
        <begin position="44"/>
        <end position="65"/>
    </location>
</feature>
<feature type="domain" description="Amino acid permease/ SLC12A" evidence="7">
    <location>
        <begin position="53"/>
        <end position="416"/>
    </location>
</feature>
<feature type="transmembrane region" description="Helical" evidence="6">
    <location>
        <begin position="111"/>
        <end position="137"/>
    </location>
</feature>
<evidence type="ECO:0000256" key="2">
    <source>
        <dbReference type="ARBA" id="ARBA00022692"/>
    </source>
</evidence>
<protein>
    <submittedName>
        <fullName evidence="8">Amino acid/polyamine/organocation transporter, APC superfamily</fullName>
    </submittedName>
</protein>
<feature type="transmembrane region" description="Helical" evidence="6">
    <location>
        <begin position="358"/>
        <end position="378"/>
    </location>
</feature>
<dbReference type="GO" id="GO:0022857">
    <property type="term" value="F:transmembrane transporter activity"/>
    <property type="evidence" value="ECO:0007669"/>
    <property type="project" value="InterPro"/>
</dbReference>
<dbReference type="Proteomes" id="UP000219440">
    <property type="component" value="Unassembled WGS sequence"/>
</dbReference>
<dbReference type="Pfam" id="PF00324">
    <property type="entry name" value="AA_permease"/>
    <property type="match status" value="1"/>
</dbReference>
<dbReference type="Gene3D" id="1.20.1740.10">
    <property type="entry name" value="Amino acid/polyamine transporter I"/>
    <property type="match status" value="1"/>
</dbReference>
<feature type="compositionally biased region" description="Basic residues" evidence="5">
    <location>
        <begin position="1"/>
        <end position="12"/>
    </location>
</feature>
<feature type="region of interest" description="Disordered" evidence="5">
    <location>
        <begin position="469"/>
        <end position="495"/>
    </location>
</feature>
<keyword evidence="3 6" id="KW-1133">Transmembrane helix</keyword>
<dbReference type="EMBL" id="OCST01000006">
    <property type="protein sequence ID" value="SOE73573.1"/>
    <property type="molecule type" value="Genomic_DNA"/>
</dbReference>